<evidence type="ECO:0000313" key="6">
    <source>
        <dbReference type="Proteomes" id="UP000041254"/>
    </source>
</evidence>
<comment type="similarity">
    <text evidence="1">Belongs to the V-ATPase D subunit family.</text>
</comment>
<dbReference type="OMA" id="REEFFRM"/>
<dbReference type="STRING" id="1169540.A0A0G4F596"/>
<gene>
    <name evidence="5" type="ORF">Vbra_14537</name>
</gene>
<dbReference type="NCBIfam" id="TIGR00309">
    <property type="entry name" value="V_ATPase_subD"/>
    <property type="match status" value="1"/>
</dbReference>
<dbReference type="InterPro" id="IPR002699">
    <property type="entry name" value="V_ATPase_D"/>
</dbReference>
<dbReference type="VEuPathDB" id="CryptoDB:Vbra_14537"/>
<sequence length="241" mass="26364">MASSEQRPVPSRMTLQTMKGKKVGASKGHSLLKKKSDALTVRFRQMLKTIVETKKAMGEEMKTAAFSLAKAEWAAGNFKGQVVESVRRPAITLKVTADNVAGVRLPIFTLQRNESLETVGNLGVASGGQVIMAAKESYFKALEALIRLASLQTAFFTLDEAIKITNRRVNALESVVIPRIEGDISHIITELDEQEREEFIRLKKVQAKKQERAAAAEADELGEAGGEGGAIFEDEDDDVVF</sequence>
<dbReference type="Gene3D" id="1.10.287.3240">
    <property type="match status" value="1"/>
</dbReference>
<evidence type="ECO:0000256" key="1">
    <source>
        <dbReference type="ARBA" id="ARBA00005850"/>
    </source>
</evidence>
<evidence type="ECO:0000256" key="3">
    <source>
        <dbReference type="ARBA" id="ARBA00023065"/>
    </source>
</evidence>
<evidence type="ECO:0000256" key="2">
    <source>
        <dbReference type="ARBA" id="ARBA00022448"/>
    </source>
</evidence>
<name>A0A0G4F596_VITBC</name>
<evidence type="ECO:0000256" key="4">
    <source>
        <dbReference type="SAM" id="MobiDB-lite"/>
    </source>
</evidence>
<reference evidence="5 6" key="1">
    <citation type="submission" date="2014-11" db="EMBL/GenBank/DDBJ databases">
        <authorList>
            <person name="Zhu J."/>
            <person name="Qi W."/>
            <person name="Song R."/>
        </authorList>
    </citation>
    <scope>NUCLEOTIDE SEQUENCE [LARGE SCALE GENOMIC DNA]</scope>
</reference>
<evidence type="ECO:0000313" key="5">
    <source>
        <dbReference type="EMBL" id="CEM07654.1"/>
    </source>
</evidence>
<feature type="region of interest" description="Disordered" evidence="4">
    <location>
        <begin position="216"/>
        <end position="241"/>
    </location>
</feature>
<proteinExistence type="inferred from homology"/>
<dbReference type="PANTHER" id="PTHR11671">
    <property type="entry name" value="V-TYPE ATP SYNTHASE SUBUNIT D"/>
    <property type="match status" value="1"/>
</dbReference>
<accession>A0A0G4F596</accession>
<feature type="compositionally biased region" description="Acidic residues" evidence="4">
    <location>
        <begin position="232"/>
        <end position="241"/>
    </location>
</feature>
<keyword evidence="2" id="KW-0813">Transport</keyword>
<dbReference type="InParanoid" id="A0A0G4F596"/>
<dbReference type="AlphaFoldDB" id="A0A0G4F596"/>
<keyword evidence="3" id="KW-0406">Ion transport</keyword>
<protein>
    <submittedName>
        <fullName evidence="5">Uncharacterized protein</fullName>
    </submittedName>
</protein>
<dbReference type="PhylomeDB" id="A0A0G4F596"/>
<dbReference type="FunCoup" id="A0A0G4F596">
    <property type="interactions" value="260"/>
</dbReference>
<dbReference type="OrthoDB" id="7676488at2759"/>
<dbReference type="GO" id="GO:0046961">
    <property type="term" value="F:proton-transporting ATPase activity, rotational mechanism"/>
    <property type="evidence" value="ECO:0007669"/>
    <property type="project" value="InterPro"/>
</dbReference>
<keyword evidence="6" id="KW-1185">Reference proteome</keyword>
<dbReference type="Pfam" id="PF01813">
    <property type="entry name" value="ATP-synt_D"/>
    <property type="match status" value="1"/>
</dbReference>
<organism evidence="5 6">
    <name type="scientific">Vitrella brassicaformis (strain CCMP3155)</name>
    <dbReference type="NCBI Taxonomy" id="1169540"/>
    <lineage>
        <taxon>Eukaryota</taxon>
        <taxon>Sar</taxon>
        <taxon>Alveolata</taxon>
        <taxon>Colpodellida</taxon>
        <taxon>Vitrellaceae</taxon>
        <taxon>Vitrella</taxon>
    </lineage>
</organism>
<dbReference type="Proteomes" id="UP000041254">
    <property type="component" value="Unassembled WGS sequence"/>
</dbReference>
<dbReference type="EMBL" id="CDMY01000376">
    <property type="protein sequence ID" value="CEM07654.1"/>
    <property type="molecule type" value="Genomic_DNA"/>
</dbReference>